<comment type="similarity">
    <text evidence="6">Belongs to the peptidase S1 family. CLIP subfamily.</text>
</comment>
<keyword evidence="4 7" id="KW-0720">Serine protease</keyword>
<dbReference type="RefSeq" id="XP_011632451.1">
    <property type="nucleotide sequence ID" value="XM_011634149.1"/>
</dbReference>
<dbReference type="FunFam" id="2.40.10.10:FF:000068">
    <property type="entry name" value="transmembrane protease serine 2"/>
    <property type="match status" value="1"/>
</dbReference>
<evidence type="ECO:0000259" key="8">
    <source>
        <dbReference type="PROSITE" id="PS50240"/>
    </source>
</evidence>
<evidence type="ECO:0000313" key="9">
    <source>
        <dbReference type="Proteomes" id="UP000504615"/>
    </source>
</evidence>
<dbReference type="InterPro" id="IPR018114">
    <property type="entry name" value="TRYPSIN_HIS"/>
</dbReference>
<dbReference type="GO" id="GO:0006508">
    <property type="term" value="P:proteolysis"/>
    <property type="evidence" value="ECO:0007669"/>
    <property type="project" value="UniProtKB-KW"/>
</dbReference>
<dbReference type="Pfam" id="PF00089">
    <property type="entry name" value="Trypsin"/>
    <property type="match status" value="1"/>
</dbReference>
<evidence type="ECO:0000313" key="10">
    <source>
        <dbReference type="RefSeq" id="XP_011632451.1"/>
    </source>
</evidence>
<keyword evidence="2 7" id="KW-0645">Protease</keyword>
<sequence>MSLASSKIFLYPTVVLYALIGLTICQYTQSQYLQVINTNSGTADTYGYSIDNNEIPERIAGGKFAKLGDFPYMAVVHRLVGNGVIGQCGGTIISKRWVLTAAHCAAKYPQKFFVVFGIIDKSNVGYDYLNGPGVSMITTQAYIHPTYTNAHNDIALLYMPKDIPFSYTIQPIKLAYEANTFANENAFVIGWGKESPSSRGSSRLKYAAMTIIGNDECKQYWHTTFNHICTASGSGRDACQGDSGGPLIVTKDGQDLQIGIVSYGDAFCPGKFPGVFTRVSQYINWIHAVTRNNIY</sequence>
<dbReference type="InterPro" id="IPR051487">
    <property type="entry name" value="Ser/Thr_Proteases_Immune/Dev"/>
</dbReference>
<evidence type="ECO:0000256" key="7">
    <source>
        <dbReference type="RuleBase" id="RU363034"/>
    </source>
</evidence>
<dbReference type="PROSITE" id="PS00135">
    <property type="entry name" value="TRYPSIN_SER"/>
    <property type="match status" value="1"/>
</dbReference>
<feature type="domain" description="Peptidase S1" evidence="8">
    <location>
        <begin position="59"/>
        <end position="291"/>
    </location>
</feature>
<dbReference type="GeneID" id="105424101"/>
<dbReference type="Proteomes" id="UP000504615">
    <property type="component" value="Unplaced"/>
</dbReference>
<evidence type="ECO:0000256" key="5">
    <source>
        <dbReference type="ARBA" id="ARBA00023157"/>
    </source>
</evidence>
<comment type="subcellular location">
    <subcellularLocation>
        <location evidence="1">Secreted</location>
        <location evidence="1">Extracellular space</location>
    </subcellularLocation>
</comment>
<dbReference type="InterPro" id="IPR033116">
    <property type="entry name" value="TRYPSIN_SER"/>
</dbReference>
<evidence type="ECO:0000256" key="4">
    <source>
        <dbReference type="ARBA" id="ARBA00022825"/>
    </source>
</evidence>
<dbReference type="PRINTS" id="PR00722">
    <property type="entry name" value="CHYMOTRYPSIN"/>
</dbReference>
<dbReference type="FunFam" id="2.40.10.10:FF:000036">
    <property type="entry name" value="Trypsin beta"/>
    <property type="match status" value="1"/>
</dbReference>
<evidence type="ECO:0000256" key="3">
    <source>
        <dbReference type="ARBA" id="ARBA00022801"/>
    </source>
</evidence>
<keyword evidence="5" id="KW-1015">Disulfide bond</keyword>
<dbReference type="PROSITE" id="PS50240">
    <property type="entry name" value="TRYPSIN_DOM"/>
    <property type="match status" value="1"/>
</dbReference>
<dbReference type="GO" id="GO:0004252">
    <property type="term" value="F:serine-type endopeptidase activity"/>
    <property type="evidence" value="ECO:0007669"/>
    <property type="project" value="InterPro"/>
</dbReference>
<dbReference type="SMART" id="SM00020">
    <property type="entry name" value="Tryp_SPc"/>
    <property type="match status" value="1"/>
</dbReference>
<protein>
    <submittedName>
        <fullName evidence="10 11">Venom protease-like</fullName>
    </submittedName>
</protein>
<evidence type="ECO:0000256" key="1">
    <source>
        <dbReference type="ARBA" id="ARBA00004239"/>
    </source>
</evidence>
<dbReference type="InterPro" id="IPR043504">
    <property type="entry name" value="Peptidase_S1_PA_chymotrypsin"/>
</dbReference>
<dbReference type="KEGG" id="pbar:105424101"/>
<dbReference type="Gene3D" id="2.40.10.10">
    <property type="entry name" value="Trypsin-like serine proteases"/>
    <property type="match status" value="1"/>
</dbReference>
<dbReference type="OrthoDB" id="5565075at2759"/>
<dbReference type="RefSeq" id="XP_011632452.1">
    <property type="nucleotide sequence ID" value="XM_011634150.1"/>
</dbReference>
<dbReference type="GO" id="GO:0005576">
    <property type="term" value="C:extracellular region"/>
    <property type="evidence" value="ECO:0007669"/>
    <property type="project" value="UniProtKB-SubCell"/>
</dbReference>
<dbReference type="SUPFAM" id="SSF50494">
    <property type="entry name" value="Trypsin-like serine proteases"/>
    <property type="match status" value="1"/>
</dbReference>
<keyword evidence="3 7" id="KW-0378">Hydrolase</keyword>
<reference evidence="10 11" key="1">
    <citation type="submission" date="2025-04" db="UniProtKB">
        <authorList>
            <consortium name="RefSeq"/>
        </authorList>
    </citation>
    <scope>IDENTIFICATION</scope>
</reference>
<evidence type="ECO:0000313" key="11">
    <source>
        <dbReference type="RefSeq" id="XP_011632452.1"/>
    </source>
</evidence>
<accession>A0A6I9VYZ4</accession>
<proteinExistence type="inferred from homology"/>
<dbReference type="PROSITE" id="PS00134">
    <property type="entry name" value="TRYPSIN_HIS"/>
    <property type="match status" value="1"/>
</dbReference>
<name>A0A6I9VYZ4_9HYME</name>
<dbReference type="AlphaFoldDB" id="A0A6I9VYZ4"/>
<evidence type="ECO:0000256" key="6">
    <source>
        <dbReference type="ARBA" id="ARBA00024195"/>
    </source>
</evidence>
<evidence type="ECO:0000256" key="2">
    <source>
        <dbReference type="ARBA" id="ARBA00022670"/>
    </source>
</evidence>
<dbReference type="PANTHER" id="PTHR24256">
    <property type="entry name" value="TRYPTASE-RELATED"/>
    <property type="match status" value="1"/>
</dbReference>
<keyword evidence="9" id="KW-1185">Reference proteome</keyword>
<dbReference type="InterPro" id="IPR009003">
    <property type="entry name" value="Peptidase_S1_PA"/>
</dbReference>
<dbReference type="InterPro" id="IPR001254">
    <property type="entry name" value="Trypsin_dom"/>
</dbReference>
<dbReference type="InterPro" id="IPR001314">
    <property type="entry name" value="Peptidase_S1A"/>
</dbReference>
<organism evidence="9 11">
    <name type="scientific">Pogonomyrmex barbatus</name>
    <name type="common">red harvester ant</name>
    <dbReference type="NCBI Taxonomy" id="144034"/>
    <lineage>
        <taxon>Eukaryota</taxon>
        <taxon>Metazoa</taxon>
        <taxon>Ecdysozoa</taxon>
        <taxon>Arthropoda</taxon>
        <taxon>Hexapoda</taxon>
        <taxon>Insecta</taxon>
        <taxon>Pterygota</taxon>
        <taxon>Neoptera</taxon>
        <taxon>Endopterygota</taxon>
        <taxon>Hymenoptera</taxon>
        <taxon>Apocrita</taxon>
        <taxon>Aculeata</taxon>
        <taxon>Formicoidea</taxon>
        <taxon>Formicidae</taxon>
        <taxon>Myrmicinae</taxon>
        <taxon>Pogonomyrmex</taxon>
    </lineage>
</organism>
<dbReference type="CDD" id="cd00190">
    <property type="entry name" value="Tryp_SPc"/>
    <property type="match status" value="1"/>
</dbReference>
<gene>
    <name evidence="10 11" type="primary">LOC105424101</name>
</gene>